<reference evidence="1" key="2">
    <citation type="journal article" date="2015" name="Data Brief">
        <title>Shoot transcriptome of the giant reed, Arundo donax.</title>
        <authorList>
            <person name="Barrero R.A."/>
            <person name="Guerrero F.D."/>
            <person name="Moolhuijzen P."/>
            <person name="Goolsby J.A."/>
            <person name="Tidwell J."/>
            <person name="Bellgard S.E."/>
            <person name="Bellgard M.I."/>
        </authorList>
    </citation>
    <scope>NUCLEOTIDE SEQUENCE</scope>
    <source>
        <tissue evidence="1">Shoot tissue taken approximately 20 cm above the soil surface</tissue>
    </source>
</reference>
<protein>
    <submittedName>
        <fullName evidence="1">Uncharacterized protein</fullName>
    </submittedName>
</protein>
<evidence type="ECO:0000313" key="1">
    <source>
        <dbReference type="EMBL" id="JAD98382.1"/>
    </source>
</evidence>
<dbReference type="AlphaFoldDB" id="A0A0A9EQR9"/>
<reference evidence="1" key="1">
    <citation type="submission" date="2014-09" db="EMBL/GenBank/DDBJ databases">
        <authorList>
            <person name="Magalhaes I.L.F."/>
            <person name="Oliveira U."/>
            <person name="Santos F.R."/>
            <person name="Vidigal T.H.D.A."/>
            <person name="Brescovit A.D."/>
            <person name="Santos A.J."/>
        </authorList>
    </citation>
    <scope>NUCLEOTIDE SEQUENCE</scope>
    <source>
        <tissue evidence="1">Shoot tissue taken approximately 20 cm above the soil surface</tissue>
    </source>
</reference>
<proteinExistence type="predicted"/>
<name>A0A0A9EQR9_ARUDO</name>
<accession>A0A0A9EQR9</accession>
<sequence>MQQRAKIILLLQGQPASQIGSWPGMLLRQ</sequence>
<dbReference type="EMBL" id="GBRH01199513">
    <property type="protein sequence ID" value="JAD98382.1"/>
    <property type="molecule type" value="Transcribed_RNA"/>
</dbReference>
<organism evidence="1">
    <name type="scientific">Arundo donax</name>
    <name type="common">Giant reed</name>
    <name type="synonym">Donax arundinaceus</name>
    <dbReference type="NCBI Taxonomy" id="35708"/>
    <lineage>
        <taxon>Eukaryota</taxon>
        <taxon>Viridiplantae</taxon>
        <taxon>Streptophyta</taxon>
        <taxon>Embryophyta</taxon>
        <taxon>Tracheophyta</taxon>
        <taxon>Spermatophyta</taxon>
        <taxon>Magnoliopsida</taxon>
        <taxon>Liliopsida</taxon>
        <taxon>Poales</taxon>
        <taxon>Poaceae</taxon>
        <taxon>PACMAD clade</taxon>
        <taxon>Arundinoideae</taxon>
        <taxon>Arundineae</taxon>
        <taxon>Arundo</taxon>
    </lineage>
</organism>